<dbReference type="AlphaFoldDB" id="A0A6V7P5K7"/>
<organism evidence="2">
    <name type="scientific">Ananas comosus var. bracteatus</name>
    <name type="common">red pineapple</name>
    <dbReference type="NCBI Taxonomy" id="296719"/>
    <lineage>
        <taxon>Eukaryota</taxon>
        <taxon>Viridiplantae</taxon>
        <taxon>Streptophyta</taxon>
        <taxon>Embryophyta</taxon>
        <taxon>Tracheophyta</taxon>
        <taxon>Spermatophyta</taxon>
        <taxon>Magnoliopsida</taxon>
        <taxon>Liliopsida</taxon>
        <taxon>Poales</taxon>
        <taxon>Bromeliaceae</taxon>
        <taxon>Bromelioideae</taxon>
        <taxon>Ananas</taxon>
    </lineage>
</organism>
<feature type="region of interest" description="Disordered" evidence="1">
    <location>
        <begin position="146"/>
        <end position="185"/>
    </location>
</feature>
<accession>A0A6V7P5K7</accession>
<name>A0A6V7P5K7_ANACO</name>
<sequence length="271" mass="28408">MLFPRRYSTYYFPTTYSPNYSRTYPAHPQPLSLLLLLHLHGPLPSPRHVPAILARALRLGAHDDALVAARLIGRLPPRLAARALAVLPGTSLLPFNAAIRVLSESPNLSHRALALFKSLKLRSLSPNDFTFSFLLKAASASKDASFVRQGSGDHVRPGDRPLREPPGGVCSAAPHHSSQIAASHGTSDLDLLSRPASSAAASSPSSSAAAQKPGAGGLSCLFSSTSAAAPGAPWPPSSFGAGCGDERSDELGCSYSYSSHAPSSSFQVPRP</sequence>
<proteinExistence type="predicted"/>
<protein>
    <recommendedName>
        <fullName evidence="3">Pentatricopeptide repeat-containing protein</fullName>
    </recommendedName>
</protein>
<feature type="compositionally biased region" description="Basic and acidic residues" evidence="1">
    <location>
        <begin position="151"/>
        <end position="163"/>
    </location>
</feature>
<evidence type="ECO:0000313" key="2">
    <source>
        <dbReference type="EMBL" id="CAD1826129.1"/>
    </source>
</evidence>
<evidence type="ECO:0000256" key="1">
    <source>
        <dbReference type="SAM" id="MobiDB-lite"/>
    </source>
</evidence>
<dbReference type="EMBL" id="LR862145">
    <property type="protein sequence ID" value="CAD1826129.1"/>
    <property type="molecule type" value="Genomic_DNA"/>
</dbReference>
<feature type="compositionally biased region" description="Polar residues" evidence="1">
    <location>
        <begin position="176"/>
        <end position="185"/>
    </location>
</feature>
<evidence type="ECO:0008006" key="3">
    <source>
        <dbReference type="Google" id="ProtNLM"/>
    </source>
</evidence>
<reference evidence="2" key="1">
    <citation type="submission" date="2020-07" db="EMBL/GenBank/DDBJ databases">
        <authorList>
            <person name="Lin J."/>
        </authorList>
    </citation>
    <scope>NUCLEOTIDE SEQUENCE</scope>
</reference>
<gene>
    <name evidence="2" type="ORF">CB5_LOCUS9340</name>
</gene>